<accession>A0A9D4IT35</accession>
<evidence type="ECO:0000313" key="2">
    <source>
        <dbReference type="EMBL" id="KAH3783907.1"/>
    </source>
</evidence>
<sequence length="280" mass="32570">MITVSRKRVVRMVRGSQKTQPNLSHTLRHRCMFSPILCRQSMRQHMCRLKRVAHEIFTHRIAIDAKIRIVFIFQISRTRQRLVLTETMLPFAVVLLCIVAGVFGDEPSEPLPSMFRDENGNEFSAKQDGPNIMLYNSSGALLSNILNENGWVVVLDPGRNVCVIVDPNAVAAEGDCFEEVPYSGVVPENVQKFCDGKDIVEQVKVDCEEEQEGRKKRQLWPKLVWSRCCRYIPVPWWPCSHTVCILSINGQCVAWGCRDWHWHWHWVRICIWGYHWPWWG</sequence>
<dbReference type="EMBL" id="JAIWYP010000008">
    <property type="protein sequence ID" value="KAH3783907.1"/>
    <property type="molecule type" value="Genomic_DNA"/>
</dbReference>
<dbReference type="AlphaFoldDB" id="A0A9D4IT35"/>
<reference evidence="2" key="1">
    <citation type="journal article" date="2019" name="bioRxiv">
        <title>The Genome of the Zebra Mussel, Dreissena polymorpha: A Resource for Invasive Species Research.</title>
        <authorList>
            <person name="McCartney M.A."/>
            <person name="Auch B."/>
            <person name="Kono T."/>
            <person name="Mallez S."/>
            <person name="Zhang Y."/>
            <person name="Obille A."/>
            <person name="Becker A."/>
            <person name="Abrahante J.E."/>
            <person name="Garbe J."/>
            <person name="Badalamenti J.P."/>
            <person name="Herman A."/>
            <person name="Mangelson H."/>
            <person name="Liachko I."/>
            <person name="Sullivan S."/>
            <person name="Sone E.D."/>
            <person name="Koren S."/>
            <person name="Silverstein K.A.T."/>
            <person name="Beckman K.B."/>
            <person name="Gohl D.M."/>
        </authorList>
    </citation>
    <scope>NUCLEOTIDE SEQUENCE</scope>
    <source>
        <strain evidence="2">Duluth1</strain>
        <tissue evidence="2">Whole animal</tissue>
    </source>
</reference>
<dbReference type="Proteomes" id="UP000828390">
    <property type="component" value="Unassembled WGS sequence"/>
</dbReference>
<reference evidence="2" key="2">
    <citation type="submission" date="2020-11" db="EMBL/GenBank/DDBJ databases">
        <authorList>
            <person name="McCartney M.A."/>
            <person name="Auch B."/>
            <person name="Kono T."/>
            <person name="Mallez S."/>
            <person name="Becker A."/>
            <person name="Gohl D.M."/>
            <person name="Silverstein K.A.T."/>
            <person name="Koren S."/>
            <person name="Bechman K.B."/>
            <person name="Herman A."/>
            <person name="Abrahante J.E."/>
            <person name="Garbe J."/>
        </authorList>
    </citation>
    <scope>NUCLEOTIDE SEQUENCE</scope>
    <source>
        <strain evidence="2">Duluth1</strain>
        <tissue evidence="2">Whole animal</tissue>
    </source>
</reference>
<evidence type="ECO:0000256" key="1">
    <source>
        <dbReference type="SAM" id="Phobius"/>
    </source>
</evidence>
<keyword evidence="1" id="KW-1133">Transmembrane helix</keyword>
<protein>
    <submittedName>
        <fullName evidence="2">Uncharacterized protein</fullName>
    </submittedName>
</protein>
<evidence type="ECO:0000313" key="3">
    <source>
        <dbReference type="Proteomes" id="UP000828390"/>
    </source>
</evidence>
<feature type="transmembrane region" description="Helical" evidence="1">
    <location>
        <begin position="82"/>
        <end position="104"/>
    </location>
</feature>
<name>A0A9D4IT35_DREPO</name>
<proteinExistence type="predicted"/>
<gene>
    <name evidence="2" type="ORF">DPMN_161857</name>
</gene>
<comment type="caution">
    <text evidence="2">The sequence shown here is derived from an EMBL/GenBank/DDBJ whole genome shotgun (WGS) entry which is preliminary data.</text>
</comment>
<keyword evidence="1" id="KW-0812">Transmembrane</keyword>
<organism evidence="2 3">
    <name type="scientific">Dreissena polymorpha</name>
    <name type="common">Zebra mussel</name>
    <name type="synonym">Mytilus polymorpha</name>
    <dbReference type="NCBI Taxonomy" id="45954"/>
    <lineage>
        <taxon>Eukaryota</taxon>
        <taxon>Metazoa</taxon>
        <taxon>Spiralia</taxon>
        <taxon>Lophotrochozoa</taxon>
        <taxon>Mollusca</taxon>
        <taxon>Bivalvia</taxon>
        <taxon>Autobranchia</taxon>
        <taxon>Heteroconchia</taxon>
        <taxon>Euheterodonta</taxon>
        <taxon>Imparidentia</taxon>
        <taxon>Neoheterodontei</taxon>
        <taxon>Myida</taxon>
        <taxon>Dreissenoidea</taxon>
        <taxon>Dreissenidae</taxon>
        <taxon>Dreissena</taxon>
    </lineage>
</organism>
<keyword evidence="3" id="KW-1185">Reference proteome</keyword>
<keyword evidence="1" id="KW-0472">Membrane</keyword>